<dbReference type="Gene3D" id="3.30.70.270">
    <property type="match status" value="1"/>
</dbReference>
<dbReference type="NCBIfam" id="TIGR00254">
    <property type="entry name" value="GGDEF"/>
    <property type="match status" value="1"/>
</dbReference>
<dbReference type="PROSITE" id="PS50112">
    <property type="entry name" value="PAS"/>
    <property type="match status" value="1"/>
</dbReference>
<dbReference type="InterPro" id="IPR043128">
    <property type="entry name" value="Rev_trsase/Diguanyl_cyclase"/>
</dbReference>
<evidence type="ECO:0000313" key="6">
    <source>
        <dbReference type="EMBL" id="WDA60333.1"/>
    </source>
</evidence>
<dbReference type="SMART" id="SM00091">
    <property type="entry name" value="PAS"/>
    <property type="match status" value="4"/>
</dbReference>
<feature type="coiled-coil region" evidence="1">
    <location>
        <begin position="115"/>
        <end position="142"/>
    </location>
</feature>
<feature type="domain" description="GGDEF" evidence="5">
    <location>
        <begin position="551"/>
        <end position="684"/>
    </location>
</feature>
<dbReference type="SUPFAM" id="SSF55785">
    <property type="entry name" value="PYP-like sensor domain (PAS domain)"/>
    <property type="match status" value="4"/>
</dbReference>
<dbReference type="Pfam" id="PF00563">
    <property type="entry name" value="EAL"/>
    <property type="match status" value="1"/>
</dbReference>
<geneLocation type="plasmid" evidence="6 7">
    <name>pDATS01</name>
</geneLocation>
<dbReference type="Proteomes" id="UP001217044">
    <property type="component" value="Plasmid pDATS01"/>
</dbReference>
<dbReference type="Pfam" id="PF08447">
    <property type="entry name" value="PAS_3"/>
    <property type="match status" value="1"/>
</dbReference>
<feature type="domain" description="PAC" evidence="3">
    <location>
        <begin position="211"/>
        <end position="264"/>
    </location>
</feature>
<gene>
    <name evidence="6" type="ORF">M8445_16725</name>
</gene>
<dbReference type="SMART" id="SM00086">
    <property type="entry name" value="PAC"/>
    <property type="match status" value="3"/>
</dbReference>
<dbReference type="PROSITE" id="PS50113">
    <property type="entry name" value="PAC"/>
    <property type="match status" value="2"/>
</dbReference>
<feature type="domain" description="EAL" evidence="4">
    <location>
        <begin position="693"/>
        <end position="947"/>
    </location>
</feature>
<dbReference type="CDD" id="cd01949">
    <property type="entry name" value="GGDEF"/>
    <property type="match status" value="1"/>
</dbReference>
<dbReference type="RefSeq" id="WP_273991112.1">
    <property type="nucleotide sequence ID" value="NZ_BAABQT010000026.1"/>
</dbReference>
<evidence type="ECO:0000256" key="1">
    <source>
        <dbReference type="SAM" id="Coils"/>
    </source>
</evidence>
<dbReference type="PROSITE" id="PS50887">
    <property type="entry name" value="GGDEF"/>
    <property type="match status" value="1"/>
</dbReference>
<proteinExistence type="predicted"/>
<dbReference type="InterPro" id="IPR052155">
    <property type="entry name" value="Biofilm_reg_signaling"/>
</dbReference>
<dbReference type="PANTHER" id="PTHR44757">
    <property type="entry name" value="DIGUANYLATE CYCLASE DGCP"/>
    <property type="match status" value="1"/>
</dbReference>
<dbReference type="NCBIfam" id="TIGR00229">
    <property type="entry name" value="sensory_box"/>
    <property type="match status" value="3"/>
</dbReference>
<dbReference type="InterPro" id="IPR013767">
    <property type="entry name" value="PAS_fold"/>
</dbReference>
<reference evidence="6 7" key="1">
    <citation type="submission" date="2022-12" db="EMBL/GenBank/DDBJ databases">
        <title>Genome Sequence of Deinococcus aquaticus Type Strain PB314.</title>
        <authorList>
            <person name="Albert C."/>
            <person name="Hill J."/>
            <person name="Boren L."/>
            <person name="Scholz-Ng S."/>
            <person name="Fatema N."/>
            <person name="Grosso R."/>
            <person name="Soboslay E."/>
            <person name="Tuohy J."/>
        </authorList>
    </citation>
    <scope>NUCLEOTIDE SEQUENCE [LARGE SCALE GENOMIC DNA]</scope>
    <source>
        <strain evidence="6 7">PB-314</strain>
        <plasmid evidence="6 7">pDATS01</plasmid>
    </source>
</reference>
<keyword evidence="6" id="KW-0614">Plasmid</keyword>
<dbReference type="InterPro" id="IPR000014">
    <property type="entry name" value="PAS"/>
</dbReference>
<evidence type="ECO:0000259" key="4">
    <source>
        <dbReference type="PROSITE" id="PS50883"/>
    </source>
</evidence>
<evidence type="ECO:0000313" key="7">
    <source>
        <dbReference type="Proteomes" id="UP001217044"/>
    </source>
</evidence>
<evidence type="ECO:0000259" key="2">
    <source>
        <dbReference type="PROSITE" id="PS50112"/>
    </source>
</evidence>
<dbReference type="CDD" id="cd00130">
    <property type="entry name" value="PAS"/>
    <property type="match status" value="3"/>
</dbReference>
<evidence type="ECO:0000259" key="3">
    <source>
        <dbReference type="PROSITE" id="PS50113"/>
    </source>
</evidence>
<evidence type="ECO:0000259" key="5">
    <source>
        <dbReference type="PROSITE" id="PS50887"/>
    </source>
</evidence>
<dbReference type="Pfam" id="PF08448">
    <property type="entry name" value="PAS_4"/>
    <property type="match status" value="1"/>
</dbReference>
<dbReference type="PANTHER" id="PTHR44757:SF4">
    <property type="entry name" value="DIGUANYLATE CYCLASE DGCE-RELATED"/>
    <property type="match status" value="1"/>
</dbReference>
<dbReference type="Gene3D" id="3.30.450.20">
    <property type="entry name" value="PAS domain"/>
    <property type="match status" value="3"/>
</dbReference>
<feature type="domain" description="PAC" evidence="3">
    <location>
        <begin position="337"/>
        <end position="388"/>
    </location>
</feature>
<dbReference type="PROSITE" id="PS50883">
    <property type="entry name" value="EAL"/>
    <property type="match status" value="1"/>
</dbReference>
<name>A0ABY7V543_9DEIO</name>
<dbReference type="InterPro" id="IPR001633">
    <property type="entry name" value="EAL_dom"/>
</dbReference>
<dbReference type="Pfam" id="PF00990">
    <property type="entry name" value="GGDEF"/>
    <property type="match status" value="1"/>
</dbReference>
<dbReference type="CDD" id="cd01948">
    <property type="entry name" value="EAL"/>
    <property type="match status" value="1"/>
</dbReference>
<protein>
    <submittedName>
        <fullName evidence="6">EAL domain-containing protein</fullName>
    </submittedName>
</protein>
<sequence length="954" mass="106818">MLHSGLTFVGAAAQSSDGLGLLNVDGQVRDANSALRRYAPHVDPTAPLRLTDLMHPDDLHAHQRAAAQVLNGSRPHLSFTARTHPDAPTTWITVSLSHVREYPAGGASALLNVRESREQRQIQELQDQLRVLKAEADRWRYAVNGSRDGLWDWFPQQNTIFVSSRWKALLGYRAHEFDATVDGWLDLIHPEDRPGLLPRYRQHVALETDAYEYEHRMRHRDGHWVWVLLRGQVSAWNEDGTPERVTGTLRDVTEHVTAQQDLRRTRDHLQTIMNAVPGLIGYKDRDLLHQFGNAAYQDWYGHSPEQMHGLHIREVIGEEMYQQNEVHMRAALNGQTQHFERTLTDPQGRERHALFSYLPDMQGGAAQGFFVMAVDITARYRAEQRLTEEREWARTTLNSIGDGVITTDPDGRVTFINPVAQTMTGWAGDTAYGQSIEQVMNLSDTVSGQSMRNPLLLALKDRRVMGMAFDATLRDRAGTEHAIADSAAPILRPDGTMLGGVMVFHDVSEARAMAIRMSHLAQHDALTDLPNRVLLHDRIRQALAHYRRTGRPFAVVFMDLDHFKHVNDSLGHHVGDELLRAVAQRLCEQVRETDTVSRQGGDEFVLLLTELRTAMDVQAFTDRLESSLARPYELAGQTLTVSFSMGIAMCPHDGDDVDTLLRHADAAMYQAKGAGRSRTHFFSQELLASIEARYRLVGQLRAALQEGAFTLHYQPKVNAATHELTGVEALLRWTLPDGRSVSPAEFIPVAEESGLIIPLGQWVLSEACAQARAWQLSLNRPVPVAVNISGLQFTQPEFVQQVRGALEAAQLSPHLLELEITESMLVPQPQQASERLRQLRELGVRLSIDDFGTGFSSLSYLKLFPVDMLKIDRAFVRDVTTDRSDVAIVEAVIGIGQALNIQVLAEGIETQQQVQTLLDLGCPDMQGYHFARPMPADQIQAWITRWSGPDAGQG</sequence>
<dbReference type="SMART" id="SM00052">
    <property type="entry name" value="EAL"/>
    <property type="match status" value="1"/>
</dbReference>
<dbReference type="SUPFAM" id="SSF55073">
    <property type="entry name" value="Nucleotide cyclase"/>
    <property type="match status" value="1"/>
</dbReference>
<dbReference type="SMART" id="SM00267">
    <property type="entry name" value="GGDEF"/>
    <property type="match status" value="1"/>
</dbReference>
<dbReference type="EMBL" id="CP115166">
    <property type="protein sequence ID" value="WDA60333.1"/>
    <property type="molecule type" value="Genomic_DNA"/>
</dbReference>
<dbReference type="Pfam" id="PF00989">
    <property type="entry name" value="PAS"/>
    <property type="match status" value="1"/>
</dbReference>
<keyword evidence="1" id="KW-0175">Coiled coil</keyword>
<dbReference type="InterPro" id="IPR001610">
    <property type="entry name" value="PAC"/>
</dbReference>
<accession>A0ABY7V543</accession>
<dbReference type="InterPro" id="IPR000700">
    <property type="entry name" value="PAS-assoc_C"/>
</dbReference>
<organism evidence="6 7">
    <name type="scientific">Deinococcus aquaticus</name>
    <dbReference type="NCBI Taxonomy" id="328692"/>
    <lineage>
        <taxon>Bacteria</taxon>
        <taxon>Thermotogati</taxon>
        <taxon>Deinococcota</taxon>
        <taxon>Deinococci</taxon>
        <taxon>Deinococcales</taxon>
        <taxon>Deinococcaceae</taxon>
        <taxon>Deinococcus</taxon>
    </lineage>
</organism>
<dbReference type="InterPro" id="IPR035919">
    <property type="entry name" value="EAL_sf"/>
</dbReference>
<dbReference type="InterPro" id="IPR013655">
    <property type="entry name" value="PAS_fold_3"/>
</dbReference>
<dbReference type="InterPro" id="IPR013656">
    <property type="entry name" value="PAS_4"/>
</dbReference>
<dbReference type="InterPro" id="IPR029787">
    <property type="entry name" value="Nucleotide_cyclase"/>
</dbReference>
<keyword evidence="7" id="KW-1185">Reference proteome</keyword>
<feature type="domain" description="PAS" evidence="2">
    <location>
        <begin position="389"/>
        <end position="462"/>
    </location>
</feature>
<dbReference type="InterPro" id="IPR000160">
    <property type="entry name" value="GGDEF_dom"/>
</dbReference>
<dbReference type="SUPFAM" id="SSF141868">
    <property type="entry name" value="EAL domain-like"/>
    <property type="match status" value="1"/>
</dbReference>
<dbReference type="InterPro" id="IPR035965">
    <property type="entry name" value="PAS-like_dom_sf"/>
</dbReference>
<dbReference type="Gene3D" id="3.20.20.450">
    <property type="entry name" value="EAL domain"/>
    <property type="match status" value="1"/>
</dbReference>